<dbReference type="Proteomes" id="UP001461498">
    <property type="component" value="Unassembled WGS sequence"/>
</dbReference>
<dbReference type="AlphaFoldDB" id="A0AAW1D1V5"/>
<reference evidence="1 2" key="1">
    <citation type="submission" date="2022-12" db="EMBL/GenBank/DDBJ databases">
        <title>Chromosome-level genome assembly of true bugs.</title>
        <authorList>
            <person name="Ma L."/>
            <person name="Li H."/>
        </authorList>
    </citation>
    <scope>NUCLEOTIDE SEQUENCE [LARGE SCALE GENOMIC DNA]</scope>
    <source>
        <strain evidence="1">Lab_2022b</strain>
    </source>
</reference>
<evidence type="ECO:0000313" key="2">
    <source>
        <dbReference type="Proteomes" id="UP001461498"/>
    </source>
</evidence>
<gene>
    <name evidence="1" type="ORF">O3M35_010383</name>
</gene>
<sequence>MDLEEDKTRLQTEEINSNYQKYSYVVTLIIDNQCTKYPLDQLFLMNKDKIQEILTNAYLNYLEGNDEEVEDYDLIYRDNVTKMKNYLKILTLLNEHNKNLLAENVEDMEDDDFEKYNFYNSVFLKFQQEVGPIKDIPYIKAIFARAVLEILKKEKKKVEFWKKWLKEYNKKDKPFTNYNLDTCPCYPTCIEGKLEHVNDFIKKIEYKLLRKYPDISSGRRKVDEQRVYKGEHYNMKTMCLDTNLYTHITEPTEKCLVTYDEPIEIEESETVSLQLVKSAKHADEVEESLSLSSDSTEIEFLLHSESDLCHLIGTNLRLGDISKASM</sequence>
<proteinExistence type="predicted"/>
<organism evidence="1 2">
    <name type="scientific">Rhynocoris fuscipes</name>
    <dbReference type="NCBI Taxonomy" id="488301"/>
    <lineage>
        <taxon>Eukaryota</taxon>
        <taxon>Metazoa</taxon>
        <taxon>Ecdysozoa</taxon>
        <taxon>Arthropoda</taxon>
        <taxon>Hexapoda</taxon>
        <taxon>Insecta</taxon>
        <taxon>Pterygota</taxon>
        <taxon>Neoptera</taxon>
        <taxon>Paraneoptera</taxon>
        <taxon>Hemiptera</taxon>
        <taxon>Heteroptera</taxon>
        <taxon>Panheteroptera</taxon>
        <taxon>Cimicomorpha</taxon>
        <taxon>Reduviidae</taxon>
        <taxon>Harpactorinae</taxon>
        <taxon>Harpactorini</taxon>
        <taxon>Rhynocoris</taxon>
    </lineage>
</organism>
<evidence type="ECO:0000313" key="1">
    <source>
        <dbReference type="EMBL" id="KAK9503924.1"/>
    </source>
</evidence>
<accession>A0AAW1D1V5</accession>
<dbReference type="EMBL" id="JAPXFL010000007">
    <property type="protein sequence ID" value="KAK9503924.1"/>
    <property type="molecule type" value="Genomic_DNA"/>
</dbReference>
<name>A0AAW1D1V5_9HEMI</name>
<comment type="caution">
    <text evidence="1">The sequence shown here is derived from an EMBL/GenBank/DDBJ whole genome shotgun (WGS) entry which is preliminary data.</text>
</comment>
<protein>
    <submittedName>
        <fullName evidence="1">Uncharacterized protein</fullName>
    </submittedName>
</protein>
<keyword evidence="2" id="KW-1185">Reference proteome</keyword>